<name>A0ABM6NCB4_PSEO7</name>
<gene>
    <name evidence="2" type="ORF">PPIS_a1413</name>
</gene>
<keyword evidence="1" id="KW-1133">Transmembrane helix</keyword>
<dbReference type="RefSeq" id="WP_019647345.1">
    <property type="nucleotide sequence ID" value="NZ_CP011924.1"/>
</dbReference>
<organism evidence="2 3">
    <name type="scientific">Pseudoalteromonas piscicida</name>
    <dbReference type="NCBI Taxonomy" id="43662"/>
    <lineage>
        <taxon>Bacteria</taxon>
        <taxon>Pseudomonadati</taxon>
        <taxon>Pseudomonadota</taxon>
        <taxon>Gammaproteobacteria</taxon>
        <taxon>Alteromonadales</taxon>
        <taxon>Pseudoalteromonadaceae</taxon>
        <taxon>Pseudoalteromonas</taxon>
    </lineage>
</organism>
<keyword evidence="3" id="KW-1185">Reference proteome</keyword>
<protein>
    <submittedName>
        <fullName evidence="2">Uncharacterized protein</fullName>
    </submittedName>
</protein>
<evidence type="ECO:0000256" key="1">
    <source>
        <dbReference type="SAM" id="Phobius"/>
    </source>
</evidence>
<proteinExistence type="predicted"/>
<accession>A0ABM6NCB4</accession>
<keyword evidence="1" id="KW-0472">Membrane</keyword>
<evidence type="ECO:0000313" key="2">
    <source>
        <dbReference type="EMBL" id="ATD06542.1"/>
    </source>
</evidence>
<dbReference type="Proteomes" id="UP000016521">
    <property type="component" value="Chromosome I"/>
</dbReference>
<dbReference type="EMBL" id="CP011924">
    <property type="protein sequence ID" value="ATD06542.1"/>
    <property type="molecule type" value="Genomic_DNA"/>
</dbReference>
<evidence type="ECO:0000313" key="3">
    <source>
        <dbReference type="Proteomes" id="UP000016521"/>
    </source>
</evidence>
<feature type="transmembrane region" description="Helical" evidence="1">
    <location>
        <begin position="133"/>
        <end position="158"/>
    </location>
</feature>
<keyword evidence="1" id="KW-0812">Transmembrane</keyword>
<reference evidence="2 3" key="1">
    <citation type="submission" date="2015-06" db="EMBL/GenBank/DDBJ databases">
        <authorList>
            <person name="Xie B.-B."/>
            <person name="Rong J.-C."/>
            <person name="Qin Q.-L."/>
            <person name="Zhang Y.-Z."/>
        </authorList>
    </citation>
    <scope>NUCLEOTIDE SEQUENCE [LARGE SCALE GENOMIC DNA]</scope>
    <source>
        <strain evidence="2 3">JCM 20779</strain>
    </source>
</reference>
<sequence length="164" mass="19497">MKRVVLFVVSIPFLFFGLLLASLDFNNLVLEAKTTANDTRLQVQRTKIRAAEINDYISEFYELPTNKLLACDWQPCPQHFFWLWNLTSLEKGHYKLSYLKMSNRFGPFYYNTVVYDSVSQTTNHDWLQNKRNVYFLAIFRLAIDLIIMFFPIVSYILYSRVKHT</sequence>